<organism evidence="1 2">
    <name type="scientific">Cystobacter fuscus</name>
    <dbReference type="NCBI Taxonomy" id="43"/>
    <lineage>
        <taxon>Bacteria</taxon>
        <taxon>Pseudomonadati</taxon>
        <taxon>Myxococcota</taxon>
        <taxon>Myxococcia</taxon>
        <taxon>Myxococcales</taxon>
        <taxon>Cystobacterineae</taxon>
        <taxon>Archangiaceae</taxon>
        <taxon>Cystobacter</taxon>
    </lineage>
</organism>
<protein>
    <recommendedName>
        <fullName evidence="3">Type IV pilus modification protein PilV</fullName>
    </recommendedName>
</protein>
<dbReference type="KEGG" id="cfus:CYFUS_001502"/>
<gene>
    <name evidence="1" type="ORF">CYFUS_001502</name>
</gene>
<evidence type="ECO:0000313" key="1">
    <source>
        <dbReference type="EMBL" id="ATB36088.1"/>
    </source>
</evidence>
<dbReference type="AlphaFoldDB" id="A0A250IXX0"/>
<reference evidence="1 2" key="1">
    <citation type="submission" date="2017-06" db="EMBL/GenBank/DDBJ databases">
        <title>Sequencing and comparative analysis of myxobacterial genomes.</title>
        <authorList>
            <person name="Rupp O."/>
            <person name="Goesmann A."/>
            <person name="Sogaard-Andersen L."/>
        </authorList>
    </citation>
    <scope>NUCLEOTIDE SEQUENCE [LARGE SCALE GENOMIC DNA]</scope>
    <source>
        <strain evidence="1 2">DSM 52655</strain>
    </source>
</reference>
<dbReference type="RefSeq" id="WP_095984622.1">
    <property type="nucleotide sequence ID" value="NZ_CP022098.1"/>
</dbReference>
<sequence length="191" mass="21088">MLPRGSSRPRHGFTTIEALVAAVVFLLGLSGLLGALTQARNATAQARRYMQATDIANDLVEQIQLWDIKDSRLASPATGVCKDDPMDKAGALLQPEASSAFQAYAACMKDEINIASNKWAGLKDPTSTFDKGHVFKDEQGNITKYRRFYSILVQDVRPGVKRLQIWVKVRYDDAGEPRVVTTQAMRLQMGS</sequence>
<name>A0A250IXX0_9BACT</name>
<dbReference type="Proteomes" id="UP000217257">
    <property type="component" value="Chromosome"/>
</dbReference>
<accession>A0A250IXX0</accession>
<evidence type="ECO:0000313" key="2">
    <source>
        <dbReference type="Proteomes" id="UP000217257"/>
    </source>
</evidence>
<evidence type="ECO:0008006" key="3">
    <source>
        <dbReference type="Google" id="ProtNLM"/>
    </source>
</evidence>
<dbReference type="EMBL" id="CP022098">
    <property type="protein sequence ID" value="ATB36088.1"/>
    <property type="molecule type" value="Genomic_DNA"/>
</dbReference>
<proteinExistence type="predicted"/>